<dbReference type="Pfam" id="PF00450">
    <property type="entry name" value="Peptidase_S10"/>
    <property type="match status" value="1"/>
</dbReference>
<accession>A0ABR1S5I3</accession>
<reference evidence="7 8" key="1">
    <citation type="submission" date="2023-01" db="EMBL/GenBank/DDBJ databases">
        <title>Analysis of 21 Apiospora genomes using comparative genomics revels a genus with tremendous synthesis potential of carbohydrate active enzymes and secondary metabolites.</title>
        <authorList>
            <person name="Sorensen T."/>
        </authorList>
    </citation>
    <scope>NUCLEOTIDE SEQUENCE [LARGE SCALE GENOMIC DNA]</scope>
    <source>
        <strain evidence="7 8">CBS 20057</strain>
    </source>
</reference>
<name>A0ABR1S5I3_9PEZI</name>
<keyword evidence="3 6" id="KW-0645">Protease</keyword>
<evidence type="ECO:0000256" key="1">
    <source>
        <dbReference type="ARBA" id="ARBA00009431"/>
    </source>
</evidence>
<keyword evidence="6" id="KW-0732">Signal</keyword>
<dbReference type="PANTHER" id="PTHR11802:SF64">
    <property type="entry name" value="CARBOXYPEPTIDASE"/>
    <property type="match status" value="1"/>
</dbReference>
<sequence length="569" mass="62580">MVRMRLALSLLVGALGLVTTQAQFVSPPDDLRMVMGHAGVPVRYKEVEAGVCELDPDVRSFSGYADVAEDQHIFWWFFEARHGDPKEAPLTVWINGGPGSSSMMGLFQELGPCGVDAHGRVYSNPHSWSNVSNLLFIDQPTQTGFSYTKPVPAYREKDEVVELPDDGNNAGCMVYVDDPASCGTYTHPNLTLTANSTEGAARNFWLALQGFAGVFPQYTQNGFHLATESYGGHYGPVFGAYIERRNDRLTPSTVRIPLQTLTVGNGWFDPILGYQAFYNFTVSPGNTYGYAPFDDDTAAALHDGLYAPGNCLDQLRDCRRSGLDAICARADDFCAAQVEYPLVDLLGRDEYDIRQLAPDPFPYTFYQDYLNTPKVQKAIGVYTNYTKSNPLVARAFRGTGDDARDVHVADELRFLLDRNVTVALYAGDADFNSNWLGVEAFAEELLRAPSYGYAQAGYTDLRTSDGVAHGQTKQAGRFSFTRVYESGHMVPFYQPLAALELFGRAIGGRDVATGKTAVSAQYRTKGTPKSTYRNGGSTMQWAIVSANRTYDVKTNGPGAFWDDLVPAPR</sequence>
<evidence type="ECO:0000313" key="7">
    <source>
        <dbReference type="EMBL" id="KAK8026322.1"/>
    </source>
</evidence>
<proteinExistence type="inferred from homology"/>
<evidence type="ECO:0000256" key="5">
    <source>
        <dbReference type="ARBA" id="ARBA00023180"/>
    </source>
</evidence>
<dbReference type="EMBL" id="JAQQWI010000007">
    <property type="protein sequence ID" value="KAK8026322.1"/>
    <property type="molecule type" value="Genomic_DNA"/>
</dbReference>
<evidence type="ECO:0000256" key="6">
    <source>
        <dbReference type="RuleBase" id="RU361156"/>
    </source>
</evidence>
<dbReference type="GO" id="GO:0004180">
    <property type="term" value="F:carboxypeptidase activity"/>
    <property type="evidence" value="ECO:0007669"/>
    <property type="project" value="UniProtKB-KW"/>
</dbReference>
<dbReference type="InterPro" id="IPR001563">
    <property type="entry name" value="Peptidase_S10"/>
</dbReference>
<dbReference type="InterPro" id="IPR029058">
    <property type="entry name" value="AB_hydrolase_fold"/>
</dbReference>
<keyword evidence="4 6" id="KW-0378">Hydrolase</keyword>
<dbReference type="PRINTS" id="PR00724">
    <property type="entry name" value="CRBOXYPTASEC"/>
</dbReference>
<comment type="similarity">
    <text evidence="1 6">Belongs to the peptidase S10 family.</text>
</comment>
<evidence type="ECO:0000256" key="2">
    <source>
        <dbReference type="ARBA" id="ARBA00022645"/>
    </source>
</evidence>
<dbReference type="SUPFAM" id="SSF53474">
    <property type="entry name" value="alpha/beta-Hydrolases"/>
    <property type="match status" value="1"/>
</dbReference>
<evidence type="ECO:0000256" key="3">
    <source>
        <dbReference type="ARBA" id="ARBA00022670"/>
    </source>
</evidence>
<protein>
    <recommendedName>
        <fullName evidence="6">Carboxypeptidase</fullName>
        <ecNumber evidence="6">3.4.16.-</ecNumber>
    </recommendedName>
</protein>
<dbReference type="PROSITE" id="PS00131">
    <property type="entry name" value="CARBOXYPEPT_SER_SER"/>
    <property type="match status" value="1"/>
</dbReference>
<keyword evidence="8" id="KW-1185">Reference proteome</keyword>
<dbReference type="InterPro" id="IPR018202">
    <property type="entry name" value="Ser_caboxypep_ser_AS"/>
</dbReference>
<evidence type="ECO:0000256" key="4">
    <source>
        <dbReference type="ARBA" id="ARBA00022801"/>
    </source>
</evidence>
<keyword evidence="5" id="KW-0325">Glycoprotein</keyword>
<feature type="signal peptide" evidence="6">
    <location>
        <begin position="1"/>
        <end position="22"/>
    </location>
</feature>
<feature type="chain" id="PRO_5044974850" description="Carboxypeptidase" evidence="6">
    <location>
        <begin position="23"/>
        <end position="569"/>
    </location>
</feature>
<dbReference type="PANTHER" id="PTHR11802">
    <property type="entry name" value="SERINE PROTEASE FAMILY S10 SERINE CARBOXYPEPTIDASE"/>
    <property type="match status" value="1"/>
</dbReference>
<comment type="caution">
    <text evidence="7">The sequence shown here is derived from an EMBL/GenBank/DDBJ whole genome shotgun (WGS) entry which is preliminary data.</text>
</comment>
<gene>
    <name evidence="7" type="ORF">PG991_003378</name>
</gene>
<dbReference type="EC" id="3.4.16.-" evidence="6"/>
<keyword evidence="2 6" id="KW-0121">Carboxypeptidase</keyword>
<organism evidence="7 8">
    <name type="scientific">Apiospora marii</name>
    <dbReference type="NCBI Taxonomy" id="335849"/>
    <lineage>
        <taxon>Eukaryota</taxon>
        <taxon>Fungi</taxon>
        <taxon>Dikarya</taxon>
        <taxon>Ascomycota</taxon>
        <taxon>Pezizomycotina</taxon>
        <taxon>Sordariomycetes</taxon>
        <taxon>Xylariomycetidae</taxon>
        <taxon>Amphisphaeriales</taxon>
        <taxon>Apiosporaceae</taxon>
        <taxon>Apiospora</taxon>
    </lineage>
</organism>
<dbReference type="Gene3D" id="3.40.50.1820">
    <property type="entry name" value="alpha/beta hydrolase"/>
    <property type="match status" value="1"/>
</dbReference>
<dbReference type="Proteomes" id="UP001396898">
    <property type="component" value="Unassembled WGS sequence"/>
</dbReference>
<evidence type="ECO:0000313" key="8">
    <source>
        <dbReference type="Proteomes" id="UP001396898"/>
    </source>
</evidence>